<evidence type="ECO:0000259" key="4">
    <source>
        <dbReference type="PROSITE" id="PS50137"/>
    </source>
</evidence>
<feature type="domain" description="DRBM" evidence="4">
    <location>
        <begin position="98"/>
        <end position="166"/>
    </location>
</feature>
<evidence type="ECO:0000256" key="1">
    <source>
        <dbReference type="ARBA" id="ARBA00022884"/>
    </source>
</evidence>
<evidence type="ECO:0000256" key="2">
    <source>
        <dbReference type="PROSITE-ProRule" id="PRU00266"/>
    </source>
</evidence>
<evidence type="ECO:0000313" key="5">
    <source>
        <dbReference type="EMBL" id="PCG76123.1"/>
    </source>
</evidence>
<dbReference type="SUPFAM" id="SSF54768">
    <property type="entry name" value="dsRNA-binding domain-like"/>
    <property type="match status" value="2"/>
</dbReference>
<feature type="domain" description="DRBM" evidence="4">
    <location>
        <begin position="3"/>
        <end position="70"/>
    </location>
</feature>
<dbReference type="GO" id="GO:0070578">
    <property type="term" value="C:RISC-loading complex"/>
    <property type="evidence" value="ECO:0007669"/>
    <property type="project" value="TreeGrafter"/>
</dbReference>
<keyword evidence="1 2" id="KW-0694">RNA-binding</keyword>
<dbReference type="PANTHER" id="PTHR46205">
    <property type="entry name" value="LOQUACIOUS, ISOFORM B"/>
    <property type="match status" value="1"/>
</dbReference>
<accession>A0A2A4JXA0</accession>
<dbReference type="GO" id="GO:0035197">
    <property type="term" value="F:siRNA binding"/>
    <property type="evidence" value="ECO:0007669"/>
    <property type="project" value="TreeGrafter"/>
</dbReference>
<dbReference type="GO" id="GO:0070920">
    <property type="term" value="P:regulation of regulatory ncRNA processing"/>
    <property type="evidence" value="ECO:0007669"/>
    <property type="project" value="TreeGrafter"/>
</dbReference>
<dbReference type="Gene3D" id="3.30.160.20">
    <property type="match status" value="2"/>
</dbReference>
<dbReference type="SMART" id="SM00358">
    <property type="entry name" value="DSRM"/>
    <property type="match status" value="2"/>
</dbReference>
<dbReference type="PROSITE" id="PS50137">
    <property type="entry name" value="DS_RBD"/>
    <property type="match status" value="2"/>
</dbReference>
<name>A0A2A4JXA0_HELVI</name>
<dbReference type="GO" id="GO:0005737">
    <property type="term" value="C:cytoplasm"/>
    <property type="evidence" value="ECO:0007669"/>
    <property type="project" value="TreeGrafter"/>
</dbReference>
<dbReference type="InterPro" id="IPR051247">
    <property type="entry name" value="RLC_Component"/>
</dbReference>
<organism evidence="5">
    <name type="scientific">Heliothis virescens</name>
    <name type="common">Tobacco budworm moth</name>
    <dbReference type="NCBI Taxonomy" id="7102"/>
    <lineage>
        <taxon>Eukaryota</taxon>
        <taxon>Metazoa</taxon>
        <taxon>Ecdysozoa</taxon>
        <taxon>Arthropoda</taxon>
        <taxon>Hexapoda</taxon>
        <taxon>Insecta</taxon>
        <taxon>Pterygota</taxon>
        <taxon>Neoptera</taxon>
        <taxon>Endopterygota</taxon>
        <taxon>Lepidoptera</taxon>
        <taxon>Glossata</taxon>
        <taxon>Ditrysia</taxon>
        <taxon>Noctuoidea</taxon>
        <taxon>Noctuidae</taxon>
        <taxon>Heliothinae</taxon>
        <taxon>Heliothis</taxon>
    </lineage>
</organism>
<dbReference type="GO" id="GO:0005634">
    <property type="term" value="C:nucleus"/>
    <property type="evidence" value="ECO:0007669"/>
    <property type="project" value="TreeGrafter"/>
</dbReference>
<evidence type="ECO:0000256" key="3">
    <source>
        <dbReference type="SAM" id="MobiDB-lite"/>
    </source>
</evidence>
<dbReference type="Pfam" id="PF00035">
    <property type="entry name" value="dsrm"/>
    <property type="match status" value="2"/>
</dbReference>
<dbReference type="GO" id="GO:0003725">
    <property type="term" value="F:double-stranded RNA binding"/>
    <property type="evidence" value="ECO:0007669"/>
    <property type="project" value="TreeGrafter"/>
</dbReference>
<dbReference type="InterPro" id="IPR014720">
    <property type="entry name" value="dsRBD_dom"/>
</dbReference>
<dbReference type="EMBL" id="NWSH01000478">
    <property type="protein sequence ID" value="PCG76123.1"/>
    <property type="molecule type" value="Genomic_DNA"/>
</dbReference>
<protein>
    <recommendedName>
        <fullName evidence="4">DRBM domain-containing protein</fullName>
    </recommendedName>
</protein>
<feature type="region of interest" description="Disordered" evidence="3">
    <location>
        <begin position="216"/>
        <end position="244"/>
    </location>
</feature>
<dbReference type="CDD" id="cd00048">
    <property type="entry name" value="DSRM_SF"/>
    <property type="match status" value="1"/>
</dbReference>
<dbReference type="STRING" id="7102.A0A2A4JXA0"/>
<gene>
    <name evidence="5" type="ORF">B5V51_10267</name>
</gene>
<feature type="compositionally biased region" description="Polar residues" evidence="3">
    <location>
        <begin position="228"/>
        <end position="244"/>
    </location>
</feature>
<dbReference type="AlphaFoldDB" id="A0A2A4JXA0"/>
<dbReference type="GO" id="GO:0030422">
    <property type="term" value="P:siRNA processing"/>
    <property type="evidence" value="ECO:0007669"/>
    <property type="project" value="TreeGrafter"/>
</dbReference>
<dbReference type="PANTHER" id="PTHR46205:SF3">
    <property type="entry name" value="LOQUACIOUS, ISOFORM B"/>
    <property type="match status" value="1"/>
</dbReference>
<dbReference type="GO" id="GO:0016442">
    <property type="term" value="C:RISC complex"/>
    <property type="evidence" value="ECO:0007669"/>
    <property type="project" value="TreeGrafter"/>
</dbReference>
<proteinExistence type="predicted"/>
<reference evidence="5" key="1">
    <citation type="submission" date="2017-09" db="EMBL/GenBank/DDBJ databases">
        <title>Contemporary evolution of a Lepidopteran species, Heliothis virescens, in response to modern agricultural practices.</title>
        <authorList>
            <person name="Fritz M.L."/>
            <person name="Deyonke A.M."/>
            <person name="Papanicolaou A."/>
            <person name="Micinski S."/>
            <person name="Westbrook J."/>
            <person name="Gould F."/>
        </authorList>
    </citation>
    <scope>NUCLEOTIDE SEQUENCE [LARGE SCALE GENOMIC DNA]</scope>
    <source>
        <strain evidence="5">HvINT-</strain>
        <tissue evidence="5">Whole body</tissue>
    </source>
</reference>
<comment type="caution">
    <text evidence="5">The sequence shown here is derived from an EMBL/GenBank/DDBJ whole genome shotgun (WGS) entry which is preliminary data.</text>
</comment>
<sequence length="298" mass="33869">MKSAVSVLHEFMAQLRQSPKFECISEFGKQHKPVFRYRCKAIDEVVTGTARTKKHAKQLVAHLMLQQLAQKGYSVPGEYATTAYMKEMMRKAGLPERSYVRLNAELCKDYNLNQVEYEVAPDTGTRDHPRFTVTARIGMVERVGMAPTKKQAYQLAAEQIYKHLRTKLGVTAEHFNEEEALFRAYEKGLERHAAIQESLHIQRQMQKEQEKAAAKAAAKKKPVEQVDMSRSQPMMRSESPMQSASDVVAETIRLELNQMDAPPPEYQNETLPEPNVAGYAAANAAVMFIERTMERLGF</sequence>